<evidence type="ECO:0000256" key="1">
    <source>
        <dbReference type="ARBA" id="ARBA00004613"/>
    </source>
</evidence>
<evidence type="ECO:0000256" key="6">
    <source>
        <dbReference type="ARBA" id="ARBA00022801"/>
    </source>
</evidence>
<dbReference type="InterPro" id="IPR001887">
    <property type="entry name" value="Barnase"/>
</dbReference>
<sequence>MNKRIISMLLMAVLIALSLYFNASDQQEKEQAERPVSPPEQSIRNLNAQKIDELTKQQNVVSYVQKHHQLPNFYITKKDARQAGWNPKLGNLCEVAPGKAIGGDRFLNREKQLPNSPNRQWFEADINYNCGHRGSDRLLYSSDGMVYVTIDHYKSFQLVN</sequence>
<organism evidence="9 10">
    <name type="scientific">Providencia burhodogranariea DSM 19968</name>
    <dbReference type="NCBI Taxonomy" id="1141662"/>
    <lineage>
        <taxon>Bacteria</taxon>
        <taxon>Pseudomonadati</taxon>
        <taxon>Pseudomonadota</taxon>
        <taxon>Gammaproteobacteria</taxon>
        <taxon>Enterobacterales</taxon>
        <taxon>Morganellaceae</taxon>
        <taxon>Providencia</taxon>
    </lineage>
</organism>
<dbReference type="HOGENOM" id="CLU_104572_1_0_6"/>
<keyword evidence="4 7" id="KW-0964">Secreted</keyword>
<evidence type="ECO:0000313" key="9">
    <source>
        <dbReference type="EMBL" id="EKT59613.1"/>
    </source>
</evidence>
<keyword evidence="5 7" id="KW-0540">Nuclease</keyword>
<dbReference type="OrthoDB" id="5326845at2"/>
<dbReference type="EC" id="3.1.27.-" evidence="7"/>
<feature type="signal peptide" evidence="7">
    <location>
        <begin position="1"/>
        <end position="23"/>
    </location>
</feature>
<accession>K8WGA0</accession>
<feature type="active site" description="Proton acceptor" evidence="8">
    <location>
        <position position="123"/>
    </location>
</feature>
<keyword evidence="10" id="KW-1185">Reference proteome</keyword>
<proteinExistence type="inferred from homology"/>
<protein>
    <recommendedName>
        <fullName evidence="3 7">Ribonuclease</fullName>
        <ecNumber evidence="7">3.1.27.-</ecNumber>
    </recommendedName>
</protein>
<evidence type="ECO:0000313" key="10">
    <source>
        <dbReference type="Proteomes" id="UP000009336"/>
    </source>
</evidence>
<evidence type="ECO:0000256" key="4">
    <source>
        <dbReference type="ARBA" id="ARBA00022525"/>
    </source>
</evidence>
<reference evidence="9 10" key="1">
    <citation type="journal article" date="2012" name="BMC Genomics">
        <title>Comparative genomics of bacteria in the genus Providencia isolated from wild Drosophila melanogaster.</title>
        <authorList>
            <person name="Galac M.R."/>
            <person name="Lazzaro B.P."/>
        </authorList>
    </citation>
    <scope>NUCLEOTIDE SEQUENCE [LARGE SCALE GENOMIC DNA]</scope>
    <source>
        <strain evidence="9 10">DSM 19968</strain>
    </source>
</reference>
<gene>
    <name evidence="9" type="ORF">OOA_13097</name>
</gene>
<dbReference type="Gene3D" id="3.10.450.30">
    <property type="entry name" value="Microbial ribonucleases"/>
    <property type="match status" value="1"/>
</dbReference>
<comment type="caution">
    <text evidence="9">The sequence shown here is derived from an EMBL/GenBank/DDBJ whole genome shotgun (WGS) entry which is preliminary data.</text>
</comment>
<evidence type="ECO:0000256" key="5">
    <source>
        <dbReference type="ARBA" id="ARBA00022722"/>
    </source>
</evidence>
<dbReference type="GO" id="GO:0003723">
    <property type="term" value="F:RNA binding"/>
    <property type="evidence" value="ECO:0007669"/>
    <property type="project" value="UniProtKB-UniRule"/>
</dbReference>
<dbReference type="EMBL" id="AKKL01000035">
    <property type="protein sequence ID" value="EKT59613.1"/>
    <property type="molecule type" value="Genomic_DNA"/>
</dbReference>
<dbReference type="PIRSF" id="PIRSF001013">
    <property type="entry name" value="Barnase"/>
    <property type="match status" value="1"/>
</dbReference>
<name>K8WGA0_9GAMM</name>
<comment type="similarity">
    <text evidence="2 7">Belongs to the ribonuclease N1/T1 family.</text>
</comment>
<feature type="chain" id="PRO_5008815504" description="Ribonuclease" evidence="7">
    <location>
        <begin position="24"/>
        <end position="160"/>
    </location>
</feature>
<evidence type="ECO:0000256" key="3">
    <source>
        <dbReference type="ARBA" id="ARBA00022214"/>
    </source>
</evidence>
<feature type="active site" description="Proton donor" evidence="8">
    <location>
        <position position="152"/>
    </location>
</feature>
<evidence type="ECO:0000256" key="7">
    <source>
        <dbReference type="PIRNR" id="PIRNR001013"/>
    </source>
</evidence>
<evidence type="ECO:0000256" key="2">
    <source>
        <dbReference type="ARBA" id="ARBA00009006"/>
    </source>
</evidence>
<dbReference type="InterPro" id="IPR016191">
    <property type="entry name" value="Ribonuclease/ribotoxin"/>
</dbReference>
<dbReference type="GO" id="GO:0004521">
    <property type="term" value="F:RNA endonuclease activity"/>
    <property type="evidence" value="ECO:0007669"/>
    <property type="project" value="UniProtKB-UniRule"/>
</dbReference>
<keyword evidence="6 7" id="KW-0378">Hydrolase</keyword>
<keyword evidence="7" id="KW-0732">Signal</keyword>
<dbReference type="SUPFAM" id="SSF53933">
    <property type="entry name" value="Microbial ribonucleases"/>
    <property type="match status" value="1"/>
</dbReference>
<dbReference type="eggNOG" id="COG4290">
    <property type="taxonomic scope" value="Bacteria"/>
</dbReference>
<dbReference type="Pfam" id="PF00545">
    <property type="entry name" value="Ribonuclease"/>
    <property type="match status" value="1"/>
</dbReference>
<dbReference type="PATRIC" id="fig|1141662.3.peg.2661"/>
<comment type="subcellular location">
    <subcellularLocation>
        <location evidence="1 7">Secreted</location>
    </subcellularLocation>
</comment>
<keyword evidence="7" id="KW-0255">Endonuclease</keyword>
<dbReference type="InterPro" id="IPR000026">
    <property type="entry name" value="N1-like"/>
</dbReference>
<dbReference type="Proteomes" id="UP000009336">
    <property type="component" value="Unassembled WGS sequence"/>
</dbReference>
<dbReference type="RefSeq" id="WP_008912613.1">
    <property type="nucleotide sequence ID" value="NZ_KB233223.1"/>
</dbReference>
<dbReference type="PRINTS" id="PR00117">
    <property type="entry name" value="BARNASE"/>
</dbReference>
<dbReference type="STRING" id="1141662.OOA_13097"/>
<evidence type="ECO:0000256" key="8">
    <source>
        <dbReference type="PIRSR" id="PIRSR001013-1"/>
    </source>
</evidence>
<dbReference type="GO" id="GO:0016787">
    <property type="term" value="F:hydrolase activity"/>
    <property type="evidence" value="ECO:0007669"/>
    <property type="project" value="UniProtKB-KW"/>
</dbReference>
<dbReference type="GO" id="GO:0005576">
    <property type="term" value="C:extracellular region"/>
    <property type="evidence" value="ECO:0007669"/>
    <property type="project" value="UniProtKB-SubCell"/>
</dbReference>
<dbReference type="AlphaFoldDB" id="K8WGA0"/>